<dbReference type="Gene3D" id="1.25.40.470">
    <property type="match status" value="1"/>
</dbReference>
<comment type="caution">
    <text evidence="2">The sequence shown here is derived from an EMBL/GenBank/DDBJ whole genome shotgun (WGS) entry which is preliminary data.</text>
</comment>
<reference evidence="2" key="1">
    <citation type="submission" date="2021-08" db="EMBL/GenBank/DDBJ databases">
        <title>WGS assembly of Ceratopteris richardii.</title>
        <authorList>
            <person name="Marchant D.B."/>
            <person name="Chen G."/>
            <person name="Jenkins J."/>
            <person name="Shu S."/>
            <person name="Leebens-Mack J."/>
            <person name="Grimwood J."/>
            <person name="Schmutz J."/>
            <person name="Soltis P."/>
            <person name="Soltis D."/>
            <person name="Chen Z.-H."/>
        </authorList>
    </citation>
    <scope>NUCLEOTIDE SEQUENCE</scope>
    <source>
        <strain evidence="2">Whitten #5841</strain>
        <tissue evidence="2">Leaf</tissue>
    </source>
</reference>
<dbReference type="InterPro" id="IPR015943">
    <property type="entry name" value="WD40/YVTN_repeat-like_dom_sf"/>
</dbReference>
<sequence>MEWITAHHLDVGRGAQQPHHATFHPSLPLLAVAVGHHIYEYDVLMGCKLASVDVGAPAVRMAYSPAGGHCIVAVLEDWTIKSCDLDTEHIHVLHSPDKKTDKLAGINVEVHIALTPLHPWLFFGAHRQMIVNVVGTIEGTRGVTKIKTDLKKPITDLACHPRSPLLYVAYLDGVVRAYNIQSFNVHYTLQIDSSINTIKLVGAGAIAFHSTLEWVFVGDRSGTLVAWDVSVPIHPNMIGITQVGSNSLPTVAWNSKLKLLITLTKEGNVQAWRTRANSNPNRPPLKAQFFEPAGMEPFDIASILAQQGGEVVFPLPRIKELLVHSKLNLTTCIFSSPAKVDESRARGATLSREGRKQLFAVLQSARGSPGSVLKEKLAILGSAGILPDQQLLSQMQQSRGQTGQYQLTVADLARKAFLHNNSASGKVKTGPISKLPLLTITDQKYMLRDIPVCQPIHQELRFFNSEQRIFDYPVRVFFMDGCNLMAYNLTSGEYNIYKKLSPTALGGNERSASRMLHSTKQHLFLVFFECRGATSEVVLYRDQVDMHTATERVITSSGCDGAFIGSHENHYAILEDDGLGLSLFTLSESSETKADKAAEDGESTGALDVNTFSQANLMRKTHDALQQHPISFVFYSPVQRIFSTPLDSSLLYSIQGSHIGLAKLSAESLGIENEVFEISTKLDDGPCLSLKQSEAVLQVSWQAIPSGYVAGVLTTSRVMILSSKLEILACSSTNFDNGFPSFRSLVWAGPALLFSSATTIAILGWDGMARTLVSISTPNAALVGFLNDRVLLACPTNSNPRQKQGVDIRTLLVGLLEPMLIGWATMQKTIEPKLQLAELMFQLTSRFDSLRVTPRLLDTLATSSSIGGDLSVELALAGPQFTQVLRCHYAILARRFNTAISILKDEFLRSRDYPKCPPTSRLFQRFRELGRACIKFGQFDLAKETFEVISDYESLLDLFICHLNPSALRRLAQKLEESGVNPELQRQCAKILSVRSASWGQGTLLANFAADSMLPKGPEWGGGNWEVKTPAQVRSIPEWELSNEVTAYMKTPNGPIPTIIPDHLGVYLGTLKGRGTVIEVKETALVKQLVTAQTKENGISEGMNLEILDKIKAAEEAKVKAGPRHGLQDLMHTPASNLADEQAKAEKEFKKFGTDDSSDEEDDATQKRKIKFVIKPAEGTGVDVNKVKVATQQLRVGPVGLLPPISRTRSSSQDLLQLTGPPLPPLPASATPSTLTSGGFQVPQHGMPGVLQTPTPVIPVNSQGPPQMMMGMGVTAGPIPEDFFENTTSAMGALAAFQSGANNTGAGFPSQEGSSWPPTAQAQFMDGPSKGSGVPNISGLPGAGVPSQVGVPFQVGQVPGGMDPFAGGVPPIMGGTASVDPFAGGVPPTAMETGIKFGERSPMMNDLGALAMPTAGTMVTSAPIEASKTPLIRPSSPPFVPRPGQVPRGAPASKCFKAGIAHLEVNQLTDALACLDEGFLALAKDESLGQDIKAQATICAQYKLAVLLLQEIQRLQKVQGPNALSAKDEIARLARHLSTLPLWAKHRTMCIRTAIKRNMDVQNFSFAKSMLDLLLSKAPPNKQDELRSLINICVQRGLSDKSIDPSEDPSEFCAATLGRLPTIGHDVCDVCGSKFSLLSSPLCTICGMGTVSRSDSVAKGAAASPFS</sequence>
<evidence type="ECO:0000313" key="2">
    <source>
        <dbReference type="EMBL" id="KAH7331171.1"/>
    </source>
</evidence>
<dbReference type="OMA" id="THEVVLY"/>
<keyword evidence="3" id="KW-1185">Reference proteome</keyword>
<gene>
    <name evidence="2" type="ORF">KP509_20G018600</name>
</gene>
<feature type="compositionally biased region" description="Basic and acidic residues" evidence="1">
    <location>
        <begin position="1141"/>
        <end position="1154"/>
    </location>
</feature>
<dbReference type="SUPFAM" id="SSF50978">
    <property type="entry name" value="WD40 repeat-like"/>
    <property type="match status" value="1"/>
</dbReference>
<proteinExistence type="predicted"/>
<evidence type="ECO:0000256" key="1">
    <source>
        <dbReference type="SAM" id="MobiDB-lite"/>
    </source>
</evidence>
<dbReference type="InterPro" id="IPR036322">
    <property type="entry name" value="WD40_repeat_dom_sf"/>
</dbReference>
<dbReference type="Gene3D" id="2.130.10.10">
    <property type="entry name" value="YVTN repeat-like/Quinoprotein amine dehydrogenase"/>
    <property type="match status" value="1"/>
</dbReference>
<evidence type="ECO:0000313" key="3">
    <source>
        <dbReference type="Proteomes" id="UP000825935"/>
    </source>
</evidence>
<evidence type="ECO:0008006" key="4">
    <source>
        <dbReference type="Google" id="ProtNLM"/>
    </source>
</evidence>
<feature type="region of interest" description="Disordered" evidence="1">
    <location>
        <begin position="1139"/>
        <end position="1165"/>
    </location>
</feature>
<dbReference type="GO" id="GO:0000045">
    <property type="term" value="P:autophagosome assembly"/>
    <property type="evidence" value="ECO:0007669"/>
    <property type="project" value="InterPro"/>
</dbReference>
<dbReference type="InterPro" id="IPR045160">
    <property type="entry name" value="ATG16"/>
</dbReference>
<dbReference type="SMART" id="SM00320">
    <property type="entry name" value="WD40"/>
    <property type="match status" value="4"/>
</dbReference>
<dbReference type="Proteomes" id="UP000825935">
    <property type="component" value="Chromosome 20"/>
</dbReference>
<accession>A0A8T2SFE0</accession>
<organism evidence="2 3">
    <name type="scientific">Ceratopteris richardii</name>
    <name type="common">Triangle waterfern</name>
    <dbReference type="NCBI Taxonomy" id="49495"/>
    <lineage>
        <taxon>Eukaryota</taxon>
        <taxon>Viridiplantae</taxon>
        <taxon>Streptophyta</taxon>
        <taxon>Embryophyta</taxon>
        <taxon>Tracheophyta</taxon>
        <taxon>Polypodiopsida</taxon>
        <taxon>Polypodiidae</taxon>
        <taxon>Polypodiales</taxon>
        <taxon>Pteridineae</taxon>
        <taxon>Pteridaceae</taxon>
        <taxon>Parkerioideae</taxon>
        <taxon>Ceratopteris</taxon>
    </lineage>
</organism>
<dbReference type="InterPro" id="IPR001680">
    <property type="entry name" value="WD40_rpt"/>
</dbReference>
<dbReference type="EMBL" id="CM035425">
    <property type="protein sequence ID" value="KAH7331171.1"/>
    <property type="molecule type" value="Genomic_DNA"/>
</dbReference>
<dbReference type="OrthoDB" id="3295at2759"/>
<dbReference type="PANTHER" id="PTHR19878:SF17">
    <property type="entry name" value="TRANSDUCIN_WD40 REPEAT-LIKE SUPERFAMILY PROTEIN"/>
    <property type="match status" value="1"/>
</dbReference>
<name>A0A8T2SFE0_CERRI</name>
<protein>
    <recommendedName>
        <fullName evidence="4">Transducin/WD40 repeat-like superfamily protein</fullName>
    </recommendedName>
</protein>
<dbReference type="PANTHER" id="PTHR19878">
    <property type="entry name" value="AUTOPHAGY PROTEIN 16-LIKE"/>
    <property type="match status" value="1"/>
</dbReference>